<dbReference type="Proteomes" id="UP000199672">
    <property type="component" value="Unassembled WGS sequence"/>
</dbReference>
<evidence type="ECO:0000313" key="1">
    <source>
        <dbReference type="EMBL" id="SFC92356.1"/>
    </source>
</evidence>
<proteinExistence type="predicted"/>
<protein>
    <submittedName>
        <fullName evidence="1">Uncharacterized protein</fullName>
    </submittedName>
</protein>
<dbReference type="AlphaFoldDB" id="A0A1I1N4T5"/>
<sequence length="136" mass="16216">MANSFYSYAAYILPSSNANITALKEYLEEFYQNSDAGDQPEITLSDNQITILFNDEYRFYVYLSEEKHVNEEALEIAEDLEEDWNEEPFDKEKLKTAQKRFEMWGDQDYDMDYFNDSLFIIDQIEKFSDIIIFQNS</sequence>
<dbReference type="OrthoDB" id="987125at2"/>
<keyword evidence="2" id="KW-1185">Reference proteome</keyword>
<gene>
    <name evidence="1" type="ORF">SAMN05216297_10366</name>
</gene>
<organism evidence="1 2">
    <name type="scientific">Flavobacterium phragmitis</name>
    <dbReference type="NCBI Taxonomy" id="739143"/>
    <lineage>
        <taxon>Bacteria</taxon>
        <taxon>Pseudomonadati</taxon>
        <taxon>Bacteroidota</taxon>
        <taxon>Flavobacteriia</taxon>
        <taxon>Flavobacteriales</taxon>
        <taxon>Flavobacteriaceae</taxon>
        <taxon>Flavobacterium</taxon>
    </lineage>
</organism>
<dbReference type="RefSeq" id="WP_091491669.1">
    <property type="nucleotide sequence ID" value="NZ_FOMH01000003.1"/>
</dbReference>
<dbReference type="EMBL" id="FOMH01000003">
    <property type="protein sequence ID" value="SFC92356.1"/>
    <property type="molecule type" value="Genomic_DNA"/>
</dbReference>
<name>A0A1I1N4T5_9FLAO</name>
<evidence type="ECO:0000313" key="2">
    <source>
        <dbReference type="Proteomes" id="UP000199672"/>
    </source>
</evidence>
<dbReference type="STRING" id="739143.SAMN05216297_10366"/>
<reference evidence="2" key="1">
    <citation type="submission" date="2016-10" db="EMBL/GenBank/DDBJ databases">
        <authorList>
            <person name="Varghese N."/>
            <person name="Submissions S."/>
        </authorList>
    </citation>
    <scope>NUCLEOTIDE SEQUENCE [LARGE SCALE GENOMIC DNA]</scope>
    <source>
        <strain evidence="2">CGMCC 1.10370</strain>
    </source>
</reference>
<accession>A0A1I1N4T5</accession>